<evidence type="ECO:0000313" key="1">
    <source>
        <dbReference type="EMBL" id="QKI88951.1"/>
    </source>
</evidence>
<dbReference type="AlphaFoldDB" id="A0A7D4NQ71"/>
<dbReference type="EMBL" id="CP054020">
    <property type="protein sequence ID" value="QKI88951.1"/>
    <property type="molecule type" value="Genomic_DNA"/>
</dbReference>
<organism evidence="1 2">
    <name type="scientific">Thiomicrorhabdus xiamenensis</name>
    <dbReference type="NCBI Taxonomy" id="2739063"/>
    <lineage>
        <taxon>Bacteria</taxon>
        <taxon>Pseudomonadati</taxon>
        <taxon>Pseudomonadota</taxon>
        <taxon>Gammaproteobacteria</taxon>
        <taxon>Thiotrichales</taxon>
        <taxon>Piscirickettsiaceae</taxon>
        <taxon>Thiomicrorhabdus</taxon>
    </lineage>
</organism>
<sequence length="219" mass="26113">MQSHQYFTLITSLPNLPARFDAPNYEPISQLRLEQRLQILEKEDAKTLAALQKFFHWEHHPQQHTDLETLEVLKEFLDEIDNPLSRSLILHMMNVRFINAALRLRQAGRPFPPSVDSWWHRHIKRHWDQTDLGMSARYPWVNELHSLIEDNDVKGVHHKTVDILWQYLLRKSLNYTFSFEAVIIYNARWHLIHGWQKQNSEQGKTQFNLLLEEALGNHV</sequence>
<evidence type="ECO:0000313" key="2">
    <source>
        <dbReference type="Proteomes" id="UP000504724"/>
    </source>
</evidence>
<proteinExistence type="predicted"/>
<dbReference type="KEGG" id="txa:HQN79_04885"/>
<accession>A0A7D4NQ71</accession>
<evidence type="ECO:0008006" key="3">
    <source>
        <dbReference type="Google" id="ProtNLM"/>
    </source>
</evidence>
<keyword evidence="2" id="KW-1185">Reference proteome</keyword>
<gene>
    <name evidence="1" type="ORF">HQN79_04885</name>
</gene>
<dbReference type="RefSeq" id="WP_173284618.1">
    <property type="nucleotide sequence ID" value="NZ_CP054020.1"/>
</dbReference>
<protein>
    <recommendedName>
        <fullName evidence="3">DUF2764 family protein</fullName>
    </recommendedName>
</protein>
<reference evidence="1 2" key="1">
    <citation type="submission" date="2020-05" db="EMBL/GenBank/DDBJ databases">
        <title>Thiomicrorhabdus sediminis sp.nov. and Thiomicrorhabdus xiamenensis sp.nov., novel sulfur-oxidizing bacteria isolated from coastal sediment.</title>
        <authorList>
            <person name="Liu X."/>
        </authorList>
    </citation>
    <scope>NUCLEOTIDE SEQUENCE [LARGE SCALE GENOMIC DNA]</scope>
    <source>
        <strain evidence="1 2">G2</strain>
    </source>
</reference>
<dbReference type="Proteomes" id="UP000504724">
    <property type="component" value="Chromosome"/>
</dbReference>
<name>A0A7D4NQ71_9GAMM</name>